<keyword evidence="2" id="KW-0456">Lyase</keyword>
<dbReference type="InterPro" id="IPR050963">
    <property type="entry name" value="Sirohydro_Cobaltochel/CbiX"/>
</dbReference>
<dbReference type="Pfam" id="PF01903">
    <property type="entry name" value="CbiX"/>
    <property type="match status" value="2"/>
</dbReference>
<dbReference type="Proteomes" id="UP000199695">
    <property type="component" value="Unassembled WGS sequence"/>
</dbReference>
<dbReference type="GO" id="GO:0016829">
    <property type="term" value="F:lyase activity"/>
    <property type="evidence" value="ECO:0007669"/>
    <property type="project" value="UniProtKB-KW"/>
</dbReference>
<gene>
    <name evidence="3" type="ORF">SAMN05444955_103167</name>
</gene>
<organism evidence="3 4">
    <name type="scientific">Lihuaxuella thermophila</name>
    <dbReference type="NCBI Taxonomy" id="1173111"/>
    <lineage>
        <taxon>Bacteria</taxon>
        <taxon>Bacillati</taxon>
        <taxon>Bacillota</taxon>
        <taxon>Bacilli</taxon>
        <taxon>Bacillales</taxon>
        <taxon>Thermoactinomycetaceae</taxon>
        <taxon>Lihuaxuella</taxon>
    </lineage>
</organism>
<proteinExistence type="predicted"/>
<accession>A0A1H8CA31</accession>
<reference evidence="3 4" key="1">
    <citation type="submission" date="2016-10" db="EMBL/GenBank/DDBJ databases">
        <authorList>
            <person name="de Groot N.N."/>
        </authorList>
    </citation>
    <scope>NUCLEOTIDE SEQUENCE [LARGE SCALE GENOMIC DNA]</scope>
    <source>
        <strain evidence="3 4">DSM 46701</strain>
    </source>
</reference>
<dbReference type="PANTHER" id="PTHR33542:SF3">
    <property type="entry name" value="SIROHYDROCHLORIN FERROCHELATASE, CHLOROPLASTIC"/>
    <property type="match status" value="1"/>
</dbReference>
<evidence type="ECO:0000256" key="2">
    <source>
        <dbReference type="ARBA" id="ARBA00023239"/>
    </source>
</evidence>
<dbReference type="STRING" id="1173111.SAMN05444955_103167"/>
<dbReference type="OrthoDB" id="1489951at2"/>
<keyword evidence="1" id="KW-0479">Metal-binding</keyword>
<protein>
    <submittedName>
        <fullName evidence="3">Sirohydrochlorin ferrochelatase</fullName>
    </submittedName>
</protein>
<dbReference type="RefSeq" id="WP_089965733.1">
    <property type="nucleotide sequence ID" value="NZ_FOCQ01000003.1"/>
</dbReference>
<sequence>MKQRGVLVIAHGSSKKDWVELVDRAVSQVQLDMPVMTSFLEMVEGRSIQDGIDALESQGVTEIIAVPLFVSSGSTHIEEIGYLLGVNKHPAIEVDEEPLQIKARIRMCPAMDDHPLIRDILLERAKEMSVKPEEEVVLLVGHGSDVEGFKQIWEKGMASLAEQIRTEVGFAGAALATMHPDNLHQQLSKWSKEYRVLVLPLFLSEGYFTRKVIPSKMEGLDYVYTGKTYLPSPLISRWIEAVVREELSKKEAV</sequence>
<name>A0A1H8CA31_9BACL</name>
<dbReference type="InterPro" id="IPR002762">
    <property type="entry name" value="CbiX-like"/>
</dbReference>
<dbReference type="EMBL" id="FOCQ01000003">
    <property type="protein sequence ID" value="SEM91933.1"/>
    <property type="molecule type" value="Genomic_DNA"/>
</dbReference>
<dbReference type="GO" id="GO:0046872">
    <property type="term" value="F:metal ion binding"/>
    <property type="evidence" value="ECO:0007669"/>
    <property type="project" value="UniProtKB-KW"/>
</dbReference>
<dbReference type="SUPFAM" id="SSF53800">
    <property type="entry name" value="Chelatase"/>
    <property type="match status" value="1"/>
</dbReference>
<dbReference type="AlphaFoldDB" id="A0A1H8CA31"/>
<dbReference type="CDD" id="cd03416">
    <property type="entry name" value="CbiX_SirB_N"/>
    <property type="match status" value="1"/>
</dbReference>
<dbReference type="PANTHER" id="PTHR33542">
    <property type="entry name" value="SIROHYDROCHLORIN FERROCHELATASE, CHLOROPLASTIC"/>
    <property type="match status" value="1"/>
</dbReference>
<evidence type="ECO:0000313" key="4">
    <source>
        <dbReference type="Proteomes" id="UP000199695"/>
    </source>
</evidence>
<evidence type="ECO:0000256" key="1">
    <source>
        <dbReference type="ARBA" id="ARBA00022723"/>
    </source>
</evidence>
<evidence type="ECO:0000313" key="3">
    <source>
        <dbReference type="EMBL" id="SEM91933.1"/>
    </source>
</evidence>
<keyword evidence="4" id="KW-1185">Reference proteome</keyword>
<dbReference type="Gene3D" id="3.40.50.1400">
    <property type="match status" value="2"/>
</dbReference>